<keyword evidence="8 10" id="KW-0139">CF(1)</keyword>
<evidence type="ECO:0000256" key="4">
    <source>
        <dbReference type="ARBA" id="ARBA00022448"/>
    </source>
</evidence>
<comment type="caution">
    <text evidence="14">The sequence shown here is derived from an EMBL/GenBank/DDBJ whole genome shotgun (WGS) entry which is preliminary data.</text>
</comment>
<dbReference type="InterPro" id="IPR001469">
    <property type="entry name" value="ATP_synth_F1_dsu/esu"/>
</dbReference>
<feature type="domain" description="ATP synthase F1 complex delta/epsilon subunit N-terminal" evidence="13">
    <location>
        <begin position="5"/>
        <end position="84"/>
    </location>
</feature>
<dbReference type="Proteomes" id="UP001595776">
    <property type="component" value="Unassembled WGS sequence"/>
</dbReference>
<dbReference type="CDD" id="cd12152">
    <property type="entry name" value="F1-ATPase_delta"/>
    <property type="match status" value="1"/>
</dbReference>
<protein>
    <recommendedName>
        <fullName evidence="10">ATP synthase epsilon chain</fullName>
    </recommendedName>
    <alternativeName>
        <fullName evidence="10">ATP synthase F1 sector epsilon subunit</fullName>
    </alternativeName>
    <alternativeName>
        <fullName evidence="10">F-ATPase epsilon subunit</fullName>
    </alternativeName>
</protein>
<dbReference type="PANTHER" id="PTHR13822:SF10">
    <property type="entry name" value="ATP SYNTHASE EPSILON CHAIN, CHLOROPLASTIC"/>
    <property type="match status" value="1"/>
</dbReference>
<proteinExistence type="inferred from homology"/>
<reference evidence="15" key="1">
    <citation type="journal article" date="2019" name="Int. J. Syst. Evol. Microbiol.">
        <title>The Global Catalogue of Microorganisms (GCM) 10K type strain sequencing project: providing services to taxonomists for standard genome sequencing and annotation.</title>
        <authorList>
            <consortium name="The Broad Institute Genomics Platform"/>
            <consortium name="The Broad Institute Genome Sequencing Center for Infectious Disease"/>
            <person name="Wu L."/>
            <person name="Ma J."/>
        </authorList>
    </citation>
    <scope>NUCLEOTIDE SEQUENCE [LARGE SCALE GENOMIC DNA]</scope>
    <source>
        <strain evidence="15">CGMCC 1.15304</strain>
    </source>
</reference>
<organism evidence="14 15">
    <name type="scientific">Kordiimonas lipolytica</name>
    <dbReference type="NCBI Taxonomy" id="1662421"/>
    <lineage>
        <taxon>Bacteria</taxon>
        <taxon>Pseudomonadati</taxon>
        <taxon>Pseudomonadota</taxon>
        <taxon>Alphaproteobacteria</taxon>
        <taxon>Kordiimonadales</taxon>
        <taxon>Kordiimonadaceae</taxon>
        <taxon>Kordiimonas</taxon>
    </lineage>
</organism>
<evidence type="ECO:0000256" key="2">
    <source>
        <dbReference type="ARBA" id="ARBA00004184"/>
    </source>
</evidence>
<evidence type="ECO:0000256" key="1">
    <source>
        <dbReference type="ARBA" id="ARBA00003543"/>
    </source>
</evidence>
<evidence type="ECO:0000256" key="10">
    <source>
        <dbReference type="HAMAP-Rule" id="MF_00530"/>
    </source>
</evidence>
<gene>
    <name evidence="10" type="primary">atpC</name>
    <name evidence="14" type="ORF">ACFO5Q_15670</name>
</gene>
<dbReference type="RefSeq" id="WP_068146911.1">
    <property type="nucleotide sequence ID" value="NZ_JBHSCR010000016.1"/>
</dbReference>
<dbReference type="PANTHER" id="PTHR13822">
    <property type="entry name" value="ATP SYNTHASE DELTA/EPSILON CHAIN"/>
    <property type="match status" value="1"/>
</dbReference>
<comment type="subcellular location">
    <subcellularLocation>
        <location evidence="10">Cell membrane</location>
        <topology evidence="10">Peripheral membrane protein</topology>
    </subcellularLocation>
    <subcellularLocation>
        <location evidence="2">Endomembrane system</location>
        <topology evidence="2">Peripheral membrane protein</topology>
    </subcellularLocation>
</comment>
<sequence length="135" mass="14642">MTDTLHYEIVSPERLLKDAEAAMIVVPGTEGDFAALPAHAPMMSTIRPGVVEIFETEGGEPERLFVKGGLAQISPAGLTILAEETLSLEDVDLDDLNTKIANTREDIEDAKDDVERAGLEKELDWMVALADIVAH</sequence>
<keyword evidence="5 10" id="KW-0375">Hydrogen ion transport</keyword>
<name>A0ABV8UF56_9PROT</name>
<keyword evidence="9 10" id="KW-0066">ATP synthesis</keyword>
<evidence type="ECO:0000256" key="12">
    <source>
        <dbReference type="SAM" id="Coils"/>
    </source>
</evidence>
<keyword evidence="7 10" id="KW-0472">Membrane</keyword>
<keyword evidence="15" id="KW-1185">Reference proteome</keyword>
<keyword evidence="12" id="KW-0175">Coiled coil</keyword>
<dbReference type="NCBIfam" id="NF001851">
    <property type="entry name" value="PRK00571.2-4"/>
    <property type="match status" value="1"/>
</dbReference>
<dbReference type="InterPro" id="IPR036771">
    <property type="entry name" value="ATPsynth_dsu/esu_N"/>
</dbReference>
<keyword evidence="4 10" id="KW-0813">Transport</keyword>
<dbReference type="HAMAP" id="MF_00530">
    <property type="entry name" value="ATP_synth_epsil_bac"/>
    <property type="match status" value="1"/>
</dbReference>
<dbReference type="InterPro" id="IPR020546">
    <property type="entry name" value="ATP_synth_F1_dsu/esu_N"/>
</dbReference>
<keyword evidence="6 10" id="KW-0406">Ion transport</keyword>
<dbReference type="NCBIfam" id="TIGR01216">
    <property type="entry name" value="ATP_synt_epsi"/>
    <property type="match status" value="1"/>
</dbReference>
<keyword evidence="10" id="KW-1003">Cell membrane</keyword>
<dbReference type="Pfam" id="PF02823">
    <property type="entry name" value="ATP-synt_DE_N"/>
    <property type="match status" value="1"/>
</dbReference>
<feature type="coiled-coil region" evidence="12">
    <location>
        <begin position="93"/>
        <end position="120"/>
    </location>
</feature>
<evidence type="ECO:0000256" key="5">
    <source>
        <dbReference type="ARBA" id="ARBA00022781"/>
    </source>
</evidence>
<comment type="subunit">
    <text evidence="10 11">F-type ATPases have 2 components, CF(1) - the catalytic core - and CF(0) - the membrane proton channel. CF(1) has five subunits: alpha(3), beta(3), gamma(1), delta(1), epsilon(1). CF(0) has three main subunits: a, b and c.</text>
</comment>
<comment type="similarity">
    <text evidence="3 10 11">Belongs to the ATPase epsilon chain family.</text>
</comment>
<evidence type="ECO:0000256" key="11">
    <source>
        <dbReference type="RuleBase" id="RU003656"/>
    </source>
</evidence>
<evidence type="ECO:0000259" key="13">
    <source>
        <dbReference type="Pfam" id="PF02823"/>
    </source>
</evidence>
<comment type="function">
    <text evidence="1 10">Produces ATP from ADP in the presence of a proton gradient across the membrane.</text>
</comment>
<evidence type="ECO:0000256" key="7">
    <source>
        <dbReference type="ARBA" id="ARBA00023136"/>
    </source>
</evidence>
<evidence type="ECO:0000256" key="9">
    <source>
        <dbReference type="ARBA" id="ARBA00023310"/>
    </source>
</evidence>
<dbReference type="Gene3D" id="2.60.15.10">
    <property type="entry name" value="F0F1 ATP synthase delta/epsilon subunit, N-terminal"/>
    <property type="match status" value="1"/>
</dbReference>
<evidence type="ECO:0000313" key="14">
    <source>
        <dbReference type="EMBL" id="MFC4349291.1"/>
    </source>
</evidence>
<evidence type="ECO:0000313" key="15">
    <source>
        <dbReference type="Proteomes" id="UP001595776"/>
    </source>
</evidence>
<accession>A0ABV8UF56</accession>
<dbReference type="EMBL" id="JBHSCR010000016">
    <property type="protein sequence ID" value="MFC4349291.1"/>
    <property type="molecule type" value="Genomic_DNA"/>
</dbReference>
<evidence type="ECO:0000256" key="8">
    <source>
        <dbReference type="ARBA" id="ARBA00023196"/>
    </source>
</evidence>
<evidence type="ECO:0000256" key="3">
    <source>
        <dbReference type="ARBA" id="ARBA00005712"/>
    </source>
</evidence>
<evidence type="ECO:0000256" key="6">
    <source>
        <dbReference type="ARBA" id="ARBA00023065"/>
    </source>
</evidence>
<dbReference type="SUPFAM" id="SSF51344">
    <property type="entry name" value="Epsilon subunit of F1F0-ATP synthase N-terminal domain"/>
    <property type="match status" value="1"/>
</dbReference>